<reference evidence="1 2" key="1">
    <citation type="submission" date="2021-06" db="EMBL/GenBank/DDBJ databases">
        <title>Caerostris extrusa draft genome.</title>
        <authorList>
            <person name="Kono N."/>
            <person name="Arakawa K."/>
        </authorList>
    </citation>
    <scope>NUCLEOTIDE SEQUENCE [LARGE SCALE GENOMIC DNA]</scope>
</reference>
<evidence type="ECO:0000313" key="1">
    <source>
        <dbReference type="EMBL" id="GIY97303.1"/>
    </source>
</evidence>
<dbReference type="AlphaFoldDB" id="A0AAV4XRP0"/>
<accession>A0AAV4XRP0</accession>
<proteinExistence type="predicted"/>
<evidence type="ECO:0000313" key="2">
    <source>
        <dbReference type="Proteomes" id="UP001054945"/>
    </source>
</evidence>
<feature type="non-terminal residue" evidence="1">
    <location>
        <position position="1"/>
    </location>
</feature>
<organism evidence="1 2">
    <name type="scientific">Caerostris extrusa</name>
    <name type="common">Bark spider</name>
    <name type="synonym">Caerostris bankana</name>
    <dbReference type="NCBI Taxonomy" id="172846"/>
    <lineage>
        <taxon>Eukaryota</taxon>
        <taxon>Metazoa</taxon>
        <taxon>Ecdysozoa</taxon>
        <taxon>Arthropoda</taxon>
        <taxon>Chelicerata</taxon>
        <taxon>Arachnida</taxon>
        <taxon>Araneae</taxon>
        <taxon>Araneomorphae</taxon>
        <taxon>Entelegynae</taxon>
        <taxon>Araneoidea</taxon>
        <taxon>Araneidae</taxon>
        <taxon>Caerostris</taxon>
    </lineage>
</organism>
<dbReference type="Proteomes" id="UP001054945">
    <property type="component" value="Unassembled WGS sequence"/>
</dbReference>
<dbReference type="EMBL" id="BPLR01000765">
    <property type="protein sequence ID" value="GIY97303.1"/>
    <property type="molecule type" value="Genomic_DNA"/>
</dbReference>
<name>A0AAV4XRP0_CAEEX</name>
<protein>
    <submittedName>
        <fullName evidence="1">Uncharacterized protein</fullName>
    </submittedName>
</protein>
<sequence length="139" mass="15793">DEISRIGFLIRRKSLNMNPTCDVEPKASVSMDSVYGNDVSVDSSIYASSSISVGVFPAVIDFQKIFNFYFLLLHALMNTIFHFRTHVRARGKIISNIPQVFPKGKTIRRNIPQSESMKSFKILESAQTRMQFSTTREVP</sequence>
<keyword evidence="2" id="KW-1185">Reference proteome</keyword>
<comment type="caution">
    <text evidence="1">The sequence shown here is derived from an EMBL/GenBank/DDBJ whole genome shotgun (WGS) entry which is preliminary data.</text>
</comment>
<gene>
    <name evidence="1" type="ORF">CEXT_483241</name>
</gene>